<feature type="compositionally biased region" description="Basic and acidic residues" evidence="1">
    <location>
        <begin position="19"/>
        <end position="30"/>
    </location>
</feature>
<keyword evidence="3" id="KW-1185">Reference proteome</keyword>
<gene>
    <name evidence="2" type="ORF">TARUN_7938</name>
</gene>
<accession>A0A395NEK7</accession>
<reference evidence="2 3" key="1">
    <citation type="journal article" date="2018" name="PLoS Pathog.">
        <title>Evolution of structural diversity of trichothecenes, a family of toxins produced by plant pathogenic and entomopathogenic fungi.</title>
        <authorList>
            <person name="Proctor R.H."/>
            <person name="McCormick S.P."/>
            <person name="Kim H.S."/>
            <person name="Cardoza R.E."/>
            <person name="Stanley A.M."/>
            <person name="Lindo L."/>
            <person name="Kelly A."/>
            <person name="Brown D.W."/>
            <person name="Lee T."/>
            <person name="Vaughan M.M."/>
            <person name="Alexander N.J."/>
            <person name="Busman M."/>
            <person name="Gutierrez S."/>
        </authorList>
    </citation>
    <scope>NUCLEOTIDE SEQUENCE [LARGE SCALE GENOMIC DNA]</scope>
    <source>
        <strain evidence="2 3">IBT 40837</strain>
    </source>
</reference>
<feature type="region of interest" description="Disordered" evidence="1">
    <location>
        <begin position="286"/>
        <end position="306"/>
    </location>
</feature>
<dbReference type="AlphaFoldDB" id="A0A395NEK7"/>
<evidence type="ECO:0000256" key="1">
    <source>
        <dbReference type="SAM" id="MobiDB-lite"/>
    </source>
</evidence>
<evidence type="ECO:0000313" key="2">
    <source>
        <dbReference type="EMBL" id="RFU74311.1"/>
    </source>
</evidence>
<evidence type="ECO:0000313" key="3">
    <source>
        <dbReference type="Proteomes" id="UP000266272"/>
    </source>
</evidence>
<protein>
    <submittedName>
        <fullName evidence="2">Uncharacterized protein</fullName>
    </submittedName>
</protein>
<organism evidence="2 3">
    <name type="scientific">Trichoderma arundinaceum</name>
    <dbReference type="NCBI Taxonomy" id="490622"/>
    <lineage>
        <taxon>Eukaryota</taxon>
        <taxon>Fungi</taxon>
        <taxon>Dikarya</taxon>
        <taxon>Ascomycota</taxon>
        <taxon>Pezizomycotina</taxon>
        <taxon>Sordariomycetes</taxon>
        <taxon>Hypocreomycetidae</taxon>
        <taxon>Hypocreales</taxon>
        <taxon>Hypocreaceae</taxon>
        <taxon>Trichoderma</taxon>
    </lineage>
</organism>
<comment type="caution">
    <text evidence="2">The sequence shown here is derived from an EMBL/GenBank/DDBJ whole genome shotgun (WGS) entry which is preliminary data.</text>
</comment>
<feature type="region of interest" description="Disordered" evidence="1">
    <location>
        <begin position="1"/>
        <end position="34"/>
    </location>
</feature>
<sequence length="359" mass="41368">MDKPRMSSSPPSPVRLTLRRRERDERRRQQEQYSLGRPLPSQRLCGNDECSLRCCKVFETSRVYLPIFLLGDNDRSADGIPVQDILTDFAYLAATRIWPFTEKQSDVILKAQSIEAFAASPPVRAAYLDFRSLCEKNDLEFTIESRLRETLAATMSQFYDLIKILDMEDVGSDYTEMMIHRALQPPQRPDRQQTSKPLPWTQQGCVVRFLLTIELWRRHDERHMQRRKWAWEEPRIVAELLSAVLLHYWLLDREKCFERVPCRGSDQCDEVWQQWLDKYPLLGGSSHEADDDDGSGEDDTKRAAVRSPDLVPKPIGLIKGLDLDKDIGYVGGVGTAARGPLWVDRRHDDAGDDDGLPQH</sequence>
<dbReference type="OrthoDB" id="5141931at2759"/>
<name>A0A395NEK7_TRIAR</name>
<dbReference type="Proteomes" id="UP000266272">
    <property type="component" value="Unassembled WGS sequence"/>
</dbReference>
<proteinExistence type="predicted"/>
<dbReference type="EMBL" id="PXOA01000550">
    <property type="protein sequence ID" value="RFU74311.1"/>
    <property type="molecule type" value="Genomic_DNA"/>
</dbReference>